<name>A0A8S9P2W5_BRACR</name>
<dbReference type="Proteomes" id="UP000712600">
    <property type="component" value="Unassembled WGS sequence"/>
</dbReference>
<gene>
    <name evidence="1" type="ORF">F2Q69_00007108</name>
</gene>
<evidence type="ECO:0000313" key="1">
    <source>
        <dbReference type="EMBL" id="KAF3508561.1"/>
    </source>
</evidence>
<dbReference type="AlphaFoldDB" id="A0A8S9P2W5"/>
<dbReference type="EMBL" id="QGKX02001521">
    <property type="protein sequence ID" value="KAF3508561.1"/>
    <property type="molecule type" value="Genomic_DNA"/>
</dbReference>
<sequence>MSREEIMEIMERAAMDGHTHIFLPEYGEKVTRTMPVPDIYSRAEIDDMVHGIYRDQEMSLDDSYKRLDDVYYPINDNIDRLTVRMDEMKEEIDMIQRQTAVRSEDYPSIDGHTRPSVNTSHAPFRGKLVTVKLLKDKLDEINFSQDLLKDDISQRLEDIGETTQARLRMQQGCIGHLQERMHVNEVARDIMKNKWTRGDEDIRSFVGTWFQMIKEDVNICFPASSHFLP</sequence>
<comment type="caution">
    <text evidence="1">The sequence shown here is derived from an EMBL/GenBank/DDBJ whole genome shotgun (WGS) entry which is preliminary data.</text>
</comment>
<proteinExistence type="predicted"/>
<organism evidence="1 2">
    <name type="scientific">Brassica cretica</name>
    <name type="common">Mustard</name>
    <dbReference type="NCBI Taxonomy" id="69181"/>
    <lineage>
        <taxon>Eukaryota</taxon>
        <taxon>Viridiplantae</taxon>
        <taxon>Streptophyta</taxon>
        <taxon>Embryophyta</taxon>
        <taxon>Tracheophyta</taxon>
        <taxon>Spermatophyta</taxon>
        <taxon>Magnoliopsida</taxon>
        <taxon>eudicotyledons</taxon>
        <taxon>Gunneridae</taxon>
        <taxon>Pentapetalae</taxon>
        <taxon>rosids</taxon>
        <taxon>malvids</taxon>
        <taxon>Brassicales</taxon>
        <taxon>Brassicaceae</taxon>
        <taxon>Brassiceae</taxon>
        <taxon>Brassica</taxon>
    </lineage>
</organism>
<accession>A0A8S9P2W5</accession>
<evidence type="ECO:0000313" key="2">
    <source>
        <dbReference type="Proteomes" id="UP000712600"/>
    </source>
</evidence>
<reference evidence="1" key="1">
    <citation type="submission" date="2019-12" db="EMBL/GenBank/DDBJ databases">
        <title>Genome sequencing and annotation of Brassica cretica.</title>
        <authorList>
            <person name="Studholme D.J."/>
            <person name="Sarris P."/>
        </authorList>
    </citation>
    <scope>NUCLEOTIDE SEQUENCE</scope>
    <source>
        <strain evidence="1">PFS-109/04</strain>
        <tissue evidence="1">Leaf</tissue>
    </source>
</reference>
<protein>
    <submittedName>
        <fullName evidence="1">Uncharacterized protein</fullName>
    </submittedName>
</protein>